<dbReference type="InterPro" id="IPR029058">
    <property type="entry name" value="AB_hydrolase_fold"/>
</dbReference>
<evidence type="ECO:0000259" key="2">
    <source>
        <dbReference type="Pfam" id="PF03959"/>
    </source>
</evidence>
<dbReference type="Pfam" id="PF03959">
    <property type="entry name" value="FSH1"/>
    <property type="match status" value="1"/>
</dbReference>
<dbReference type="Gene3D" id="3.40.50.1820">
    <property type="entry name" value="alpha/beta hydrolase"/>
    <property type="match status" value="1"/>
</dbReference>
<dbReference type="GO" id="GO:0016787">
    <property type="term" value="F:hydrolase activity"/>
    <property type="evidence" value="ECO:0007669"/>
    <property type="project" value="UniProtKB-KW"/>
</dbReference>
<organism evidence="3 4">
    <name type="scientific">Lentinus tigrinus ALCF2SS1-6</name>
    <dbReference type="NCBI Taxonomy" id="1328759"/>
    <lineage>
        <taxon>Eukaryota</taxon>
        <taxon>Fungi</taxon>
        <taxon>Dikarya</taxon>
        <taxon>Basidiomycota</taxon>
        <taxon>Agaricomycotina</taxon>
        <taxon>Agaricomycetes</taxon>
        <taxon>Polyporales</taxon>
        <taxon>Polyporaceae</taxon>
        <taxon>Lentinus</taxon>
    </lineage>
</organism>
<accession>A0A5C2STY5</accession>
<dbReference type="STRING" id="1328759.A0A5C2STY5"/>
<dbReference type="PANTHER" id="PTHR48070">
    <property type="entry name" value="ESTERASE OVCA2"/>
    <property type="match status" value="1"/>
</dbReference>
<reference evidence="3" key="1">
    <citation type="journal article" date="2018" name="Genome Biol. Evol.">
        <title>Genomics and development of Lentinus tigrinus, a white-rot wood-decaying mushroom with dimorphic fruiting bodies.</title>
        <authorList>
            <person name="Wu B."/>
            <person name="Xu Z."/>
            <person name="Knudson A."/>
            <person name="Carlson A."/>
            <person name="Chen N."/>
            <person name="Kovaka S."/>
            <person name="LaButti K."/>
            <person name="Lipzen A."/>
            <person name="Pennachio C."/>
            <person name="Riley R."/>
            <person name="Schakwitz W."/>
            <person name="Umezawa K."/>
            <person name="Ohm R.A."/>
            <person name="Grigoriev I.V."/>
            <person name="Nagy L.G."/>
            <person name="Gibbons J."/>
            <person name="Hibbett D."/>
        </authorList>
    </citation>
    <scope>NUCLEOTIDE SEQUENCE [LARGE SCALE GENOMIC DNA]</scope>
    <source>
        <strain evidence="3">ALCF2SS1-6</strain>
    </source>
</reference>
<proteinExistence type="predicted"/>
<dbReference type="OrthoDB" id="2094269at2759"/>
<evidence type="ECO:0000313" key="4">
    <source>
        <dbReference type="Proteomes" id="UP000313359"/>
    </source>
</evidence>
<dbReference type="GO" id="GO:0005634">
    <property type="term" value="C:nucleus"/>
    <property type="evidence" value="ECO:0007669"/>
    <property type="project" value="TreeGrafter"/>
</dbReference>
<dbReference type="InterPro" id="IPR050593">
    <property type="entry name" value="LovG"/>
</dbReference>
<gene>
    <name evidence="3" type="ORF">L227DRAFT_648029</name>
</gene>
<dbReference type="GO" id="GO:0005737">
    <property type="term" value="C:cytoplasm"/>
    <property type="evidence" value="ECO:0007669"/>
    <property type="project" value="TreeGrafter"/>
</dbReference>
<dbReference type="AlphaFoldDB" id="A0A5C2STY5"/>
<evidence type="ECO:0000313" key="3">
    <source>
        <dbReference type="EMBL" id="RPD66858.1"/>
    </source>
</evidence>
<evidence type="ECO:0000256" key="1">
    <source>
        <dbReference type="ARBA" id="ARBA00022801"/>
    </source>
</evidence>
<dbReference type="PANTHER" id="PTHR48070:SF6">
    <property type="entry name" value="ESTERASE OVCA2"/>
    <property type="match status" value="1"/>
</dbReference>
<dbReference type="EMBL" id="ML122250">
    <property type="protein sequence ID" value="RPD66858.1"/>
    <property type="molecule type" value="Genomic_DNA"/>
</dbReference>
<keyword evidence="1" id="KW-0378">Hydrolase</keyword>
<keyword evidence="4" id="KW-1185">Reference proteome</keyword>
<protein>
    <recommendedName>
        <fullName evidence="2">Serine hydrolase domain-containing protein</fullName>
    </recommendedName>
</protein>
<dbReference type="InterPro" id="IPR005645">
    <property type="entry name" value="FSH-like_dom"/>
</dbReference>
<dbReference type="Proteomes" id="UP000313359">
    <property type="component" value="Unassembled WGS sequence"/>
</dbReference>
<feature type="domain" description="Serine hydrolase" evidence="2">
    <location>
        <begin position="3"/>
        <end position="171"/>
    </location>
</feature>
<dbReference type="SUPFAM" id="SSF53474">
    <property type="entry name" value="alpha/beta-Hydrolases"/>
    <property type="match status" value="1"/>
</dbReference>
<name>A0A5C2STY5_9APHY</name>
<sequence length="197" mass="21367">MVKKILMLHGYAQNANIFNKRMGALRKACGKDIDFVFIDACHVLTPVDLAEAFRSTESESSSLNDLGAQEASTDSDPALAPRGWWKADAARTKTIGIEDSILQLRDVLIKDRYDGIFGFSQGAAMAAFMAALLEKPESYPPFLIDGKPPHPPVTFCVAAAGFRPKSPLCDSILLPTYSALQNCFQKLCSGAILIISP</sequence>